<feature type="transmembrane region" description="Helical" evidence="1">
    <location>
        <begin position="6"/>
        <end position="27"/>
    </location>
</feature>
<evidence type="ECO:0000313" key="2">
    <source>
        <dbReference type="EMBL" id="SHH46263.1"/>
    </source>
</evidence>
<evidence type="ECO:0000313" key="3">
    <source>
        <dbReference type="Proteomes" id="UP000184447"/>
    </source>
</evidence>
<sequence>MKTANLIGILGWVTIISFTIAILNFVMKYINKKYINKLGKDKKQIVDMYRKIMKIVVKNHKLAGTIAVVSVLAHFIIAFSANRIKITGIIAAAIMASIFALGIYGAYINKTRKGIWLKIHRLLAFALVVAILVHII</sequence>
<feature type="transmembrane region" description="Helical" evidence="1">
    <location>
        <begin position="119"/>
        <end position="135"/>
    </location>
</feature>
<accession>A0A1M5T7A1</accession>
<feature type="transmembrane region" description="Helical" evidence="1">
    <location>
        <begin position="62"/>
        <end position="80"/>
    </location>
</feature>
<gene>
    <name evidence="2" type="ORF">SAMN02745207_01223</name>
</gene>
<dbReference type="EMBL" id="FQXM01000005">
    <property type="protein sequence ID" value="SHH46263.1"/>
    <property type="molecule type" value="Genomic_DNA"/>
</dbReference>
<organism evidence="2 3">
    <name type="scientific">Clostridium grantii DSM 8605</name>
    <dbReference type="NCBI Taxonomy" id="1121316"/>
    <lineage>
        <taxon>Bacteria</taxon>
        <taxon>Bacillati</taxon>
        <taxon>Bacillota</taxon>
        <taxon>Clostridia</taxon>
        <taxon>Eubacteriales</taxon>
        <taxon>Clostridiaceae</taxon>
        <taxon>Clostridium</taxon>
    </lineage>
</organism>
<proteinExistence type="predicted"/>
<name>A0A1M5T7A1_9CLOT</name>
<feature type="transmembrane region" description="Helical" evidence="1">
    <location>
        <begin position="86"/>
        <end position="107"/>
    </location>
</feature>
<dbReference type="AlphaFoldDB" id="A0A1M5T7A1"/>
<dbReference type="STRING" id="1121316.SAMN02745207_01223"/>
<keyword evidence="1" id="KW-0472">Membrane</keyword>
<dbReference type="OrthoDB" id="2085228at2"/>
<keyword evidence="1" id="KW-0812">Transmembrane</keyword>
<keyword evidence="1" id="KW-1133">Transmembrane helix</keyword>
<reference evidence="2 3" key="1">
    <citation type="submission" date="2016-11" db="EMBL/GenBank/DDBJ databases">
        <authorList>
            <person name="Jaros S."/>
            <person name="Januszkiewicz K."/>
            <person name="Wedrychowicz H."/>
        </authorList>
    </citation>
    <scope>NUCLEOTIDE SEQUENCE [LARGE SCALE GENOMIC DNA]</scope>
    <source>
        <strain evidence="2 3">DSM 8605</strain>
    </source>
</reference>
<keyword evidence="3" id="KW-1185">Reference proteome</keyword>
<dbReference type="Proteomes" id="UP000184447">
    <property type="component" value="Unassembled WGS sequence"/>
</dbReference>
<protein>
    <submittedName>
        <fullName evidence="2">Uncharacterized protein</fullName>
    </submittedName>
</protein>
<dbReference type="RefSeq" id="WP_073337545.1">
    <property type="nucleotide sequence ID" value="NZ_FQXM01000005.1"/>
</dbReference>
<evidence type="ECO:0000256" key="1">
    <source>
        <dbReference type="SAM" id="Phobius"/>
    </source>
</evidence>